<evidence type="ECO:0000259" key="3">
    <source>
        <dbReference type="Pfam" id="PF20914"/>
    </source>
</evidence>
<feature type="domain" description="OB" evidence="2">
    <location>
        <begin position="103"/>
        <end position="175"/>
    </location>
</feature>
<dbReference type="InterPro" id="IPR004805">
    <property type="entry name" value="DnaE2/DnaE/PolC"/>
</dbReference>
<evidence type="ECO:0000259" key="2">
    <source>
        <dbReference type="Pfam" id="PF01336"/>
    </source>
</evidence>
<dbReference type="PANTHER" id="PTHR32294">
    <property type="entry name" value="DNA POLYMERASE III SUBUNIT ALPHA"/>
    <property type="match status" value="1"/>
</dbReference>
<dbReference type="GO" id="GO:0006260">
    <property type="term" value="P:DNA replication"/>
    <property type="evidence" value="ECO:0007669"/>
    <property type="project" value="InterPro"/>
</dbReference>
<proteinExistence type="predicted"/>
<dbReference type="Pfam" id="PF20914">
    <property type="entry name" value="DNA_pol_IIIA_C"/>
    <property type="match status" value="1"/>
</dbReference>
<evidence type="ECO:0000256" key="1">
    <source>
        <dbReference type="SAM" id="MobiDB-lite"/>
    </source>
</evidence>
<reference evidence="4" key="1">
    <citation type="submission" date="2018-05" db="EMBL/GenBank/DDBJ databases">
        <authorList>
            <person name="Lanie J.A."/>
            <person name="Ng W.-L."/>
            <person name="Kazmierczak K.M."/>
            <person name="Andrzejewski T.M."/>
            <person name="Davidsen T.M."/>
            <person name="Wayne K.J."/>
            <person name="Tettelin H."/>
            <person name="Glass J.I."/>
            <person name="Rusch D."/>
            <person name="Podicherti R."/>
            <person name="Tsui H.-C.T."/>
            <person name="Winkler M.E."/>
        </authorList>
    </citation>
    <scope>NUCLEOTIDE SEQUENCE</scope>
</reference>
<dbReference type="GO" id="GO:0008408">
    <property type="term" value="F:3'-5' exonuclease activity"/>
    <property type="evidence" value="ECO:0007669"/>
    <property type="project" value="InterPro"/>
</dbReference>
<dbReference type="CDD" id="cd04485">
    <property type="entry name" value="DnaE_OBF"/>
    <property type="match status" value="1"/>
</dbReference>
<organism evidence="4">
    <name type="scientific">marine metagenome</name>
    <dbReference type="NCBI Taxonomy" id="408172"/>
    <lineage>
        <taxon>unclassified sequences</taxon>
        <taxon>metagenomes</taxon>
        <taxon>ecological metagenomes</taxon>
    </lineage>
</organism>
<feature type="region of interest" description="Disordered" evidence="1">
    <location>
        <begin position="1"/>
        <end position="21"/>
    </location>
</feature>
<dbReference type="PANTHER" id="PTHR32294:SF0">
    <property type="entry name" value="DNA POLYMERASE III SUBUNIT ALPHA"/>
    <property type="match status" value="1"/>
</dbReference>
<gene>
    <name evidence="4" type="ORF">METZ01_LOCUS95762</name>
</gene>
<dbReference type="InterPro" id="IPR048472">
    <property type="entry name" value="DNA_pol_IIIA_C"/>
</dbReference>
<sequence>SQLTSSLHSAQQEDYDQASGQDDMFGVDDLKIKNNDIHIQPTEEWNESDLLKFEKEALGLYLTGHPFNAVRQDASHFIDSRITDILSEPPPQEKGYRQLQRNVIIAGLISDIKKRGNRVILMVDDDTGYIEVVLFNEVFYEYKDILNKDEIIVVDGSLRYDDFASSWQINANNVIKVDKIIEKKASSMMLVLSSETQSSNLLSKLHDLLYLYRDGDCEVSIQYADNDISTHMELSSEWSVRPCYELREKLSELLGEDAIRLFYSLDTRLT</sequence>
<dbReference type="SUPFAM" id="SSF50249">
    <property type="entry name" value="Nucleic acid-binding proteins"/>
    <property type="match status" value="1"/>
</dbReference>
<feature type="non-terminal residue" evidence="4">
    <location>
        <position position="1"/>
    </location>
</feature>
<dbReference type="Gene3D" id="2.40.50.140">
    <property type="entry name" value="Nucleic acid-binding proteins"/>
    <property type="match status" value="1"/>
</dbReference>
<dbReference type="GO" id="GO:0003676">
    <property type="term" value="F:nucleic acid binding"/>
    <property type="evidence" value="ECO:0007669"/>
    <property type="project" value="InterPro"/>
</dbReference>
<accession>A0A381VT17</accession>
<protein>
    <submittedName>
        <fullName evidence="4">Uncharacterized protein</fullName>
    </submittedName>
</protein>
<name>A0A381VT17_9ZZZZ</name>
<evidence type="ECO:0000313" key="4">
    <source>
        <dbReference type="EMBL" id="SVA42908.1"/>
    </source>
</evidence>
<feature type="domain" description="DNA polymerase III subunit alpha C-terminal" evidence="3">
    <location>
        <begin position="205"/>
        <end position="255"/>
    </location>
</feature>
<dbReference type="Pfam" id="PF01336">
    <property type="entry name" value="tRNA_anti-codon"/>
    <property type="match status" value="1"/>
</dbReference>
<feature type="compositionally biased region" description="Polar residues" evidence="1">
    <location>
        <begin position="1"/>
        <end position="12"/>
    </location>
</feature>
<dbReference type="InterPro" id="IPR012340">
    <property type="entry name" value="NA-bd_OB-fold"/>
</dbReference>
<dbReference type="AlphaFoldDB" id="A0A381VT17"/>
<dbReference type="InterPro" id="IPR004365">
    <property type="entry name" value="NA-bd_OB_tRNA"/>
</dbReference>
<dbReference type="EMBL" id="UINC01009572">
    <property type="protein sequence ID" value="SVA42908.1"/>
    <property type="molecule type" value="Genomic_DNA"/>
</dbReference>